<organism evidence="3 4">
    <name type="scientific">Burkholderia reimsis</name>
    <dbReference type="NCBI Taxonomy" id="2234132"/>
    <lineage>
        <taxon>Bacteria</taxon>
        <taxon>Pseudomonadati</taxon>
        <taxon>Pseudomonadota</taxon>
        <taxon>Betaproteobacteria</taxon>
        <taxon>Burkholderiales</taxon>
        <taxon>Burkholderiaceae</taxon>
        <taxon>Burkholderia</taxon>
    </lineage>
</organism>
<keyword evidence="4" id="KW-1185">Reference proteome</keyword>
<comment type="caution">
    <text evidence="3">The sequence shown here is derived from an EMBL/GenBank/DDBJ whole genome shotgun (WGS) entry which is preliminary data.</text>
</comment>
<dbReference type="NCBIfam" id="NF033631">
    <property type="entry name" value="SLATT_5"/>
    <property type="match status" value="1"/>
</dbReference>
<feature type="transmembrane region" description="Helical" evidence="1">
    <location>
        <begin position="237"/>
        <end position="256"/>
    </location>
</feature>
<protein>
    <recommendedName>
        <fullName evidence="2">SMODS and SLOG-associating 2TM effector domain-containing protein</fullName>
    </recommendedName>
</protein>
<keyword evidence="1" id="KW-0812">Transmembrane</keyword>
<keyword evidence="1" id="KW-1133">Transmembrane helix</keyword>
<dbReference type="InterPro" id="IPR041115">
    <property type="entry name" value="SLATT_5"/>
</dbReference>
<keyword evidence="1" id="KW-0472">Membrane</keyword>
<dbReference type="Pfam" id="PF18160">
    <property type="entry name" value="SLATT_5"/>
    <property type="match status" value="1"/>
</dbReference>
<accession>A0A365QS86</accession>
<reference evidence="3 4" key="1">
    <citation type="submission" date="2018-06" db="EMBL/GenBank/DDBJ databases">
        <title>Draft genome sequence of Burkholderia reimsis strain BE51 isolated from a French agricultural soil.</title>
        <authorList>
            <person name="Esmaeel Q."/>
        </authorList>
    </citation>
    <scope>NUCLEOTIDE SEQUENCE [LARGE SCALE GENOMIC DNA]</scope>
    <source>
        <strain evidence="3 4">BE51</strain>
    </source>
</reference>
<evidence type="ECO:0000259" key="2">
    <source>
        <dbReference type="Pfam" id="PF18160"/>
    </source>
</evidence>
<feature type="transmembrane region" description="Helical" evidence="1">
    <location>
        <begin position="117"/>
        <end position="136"/>
    </location>
</feature>
<dbReference type="AlphaFoldDB" id="A0A365QS86"/>
<evidence type="ECO:0000313" key="4">
    <source>
        <dbReference type="Proteomes" id="UP000252458"/>
    </source>
</evidence>
<gene>
    <name evidence="3" type="ORF">DPV79_21345</name>
</gene>
<feature type="domain" description="SMODS and SLOG-associating 2TM effector" evidence="2">
    <location>
        <begin position="57"/>
        <end position="252"/>
    </location>
</feature>
<feature type="transmembrane region" description="Helical" evidence="1">
    <location>
        <begin position="88"/>
        <end position="111"/>
    </location>
</feature>
<evidence type="ECO:0000256" key="1">
    <source>
        <dbReference type="SAM" id="Phobius"/>
    </source>
</evidence>
<evidence type="ECO:0000313" key="3">
    <source>
        <dbReference type="EMBL" id="RBB37544.1"/>
    </source>
</evidence>
<dbReference type="EMBL" id="QMFZ01000018">
    <property type="protein sequence ID" value="RBB37544.1"/>
    <property type="molecule type" value="Genomic_DNA"/>
</dbReference>
<dbReference type="Proteomes" id="UP000252458">
    <property type="component" value="Unassembled WGS sequence"/>
</dbReference>
<name>A0A365QS86_9BURK</name>
<proteinExistence type="predicted"/>
<sequence>MVPRALGHERKCSIFGFMPIPVSPGTSFGRCCMRCRASGYCLILKVSRLPDEARVRDTLERLKTTIWITAGARYNASRRLSLRDSFSTVSLAMFSVVTIGLAIVQKIYFVADSPADKYGTVLGVTLGAFLLAVSLLEAGKGNALLADALHRNAEELTALTKRIDLRISAHDAGRLLTEADLIGFNEDYESIKARCVTNHAPKDYLLFIGEKRMAPEFAKKDGTPPVNGWQYRCRHTWWLLSSVWYFILLWLTIAYLCYENWAQYTR</sequence>